<dbReference type="PANTHER" id="PTHR24114:SF2">
    <property type="entry name" value="F-BOX DOMAIN-CONTAINING PROTEIN-RELATED"/>
    <property type="match status" value="1"/>
</dbReference>
<comment type="caution">
    <text evidence="2">The sequence shown here is derived from an EMBL/GenBank/DDBJ whole genome shotgun (WGS) entry which is preliminary data.</text>
</comment>
<gene>
    <name evidence="2" type="ORF">PPRIM_AZ9-3.1.T0040227</name>
</gene>
<feature type="compositionally biased region" description="Basic residues" evidence="1">
    <location>
        <begin position="695"/>
        <end position="707"/>
    </location>
</feature>
<dbReference type="InterPro" id="IPR052394">
    <property type="entry name" value="LRR-containing"/>
</dbReference>
<feature type="compositionally biased region" description="Basic and acidic residues" evidence="1">
    <location>
        <begin position="672"/>
        <end position="694"/>
    </location>
</feature>
<dbReference type="OMA" id="CLRLGQT"/>
<dbReference type="PANTHER" id="PTHR24114">
    <property type="entry name" value="LEUCINE RICH REPEAT FAMILY PROTEIN"/>
    <property type="match status" value="1"/>
</dbReference>
<dbReference type="InterPro" id="IPR001611">
    <property type="entry name" value="Leu-rich_rpt"/>
</dbReference>
<proteinExistence type="predicted"/>
<feature type="compositionally biased region" description="Low complexity" evidence="1">
    <location>
        <begin position="651"/>
        <end position="671"/>
    </location>
</feature>
<evidence type="ECO:0000313" key="2">
    <source>
        <dbReference type="EMBL" id="CAD8043008.1"/>
    </source>
</evidence>
<keyword evidence="3" id="KW-1185">Reference proteome</keyword>
<reference evidence="2" key="1">
    <citation type="submission" date="2021-01" db="EMBL/GenBank/DDBJ databases">
        <authorList>
            <consortium name="Genoscope - CEA"/>
            <person name="William W."/>
        </authorList>
    </citation>
    <scope>NUCLEOTIDE SEQUENCE</scope>
</reference>
<dbReference type="Proteomes" id="UP000688137">
    <property type="component" value="Unassembled WGS sequence"/>
</dbReference>
<protein>
    <recommendedName>
        <fullName evidence="4">Leucine Rich Repeat family protein</fullName>
    </recommendedName>
</protein>
<sequence length="707" mass="81185">MRPQTAKPKLATNEYTKEIEFLKQQKLIAYGGDPSNLPQIFQKNPAFLVLDELQAELFNARCHDTGETVSIERAKIFKEEFNKINSKKFPDVLNLYSMRLGVTTLIALANQKPIQTTINLADNTLGDYAVHAIKTLLANSQIKNLNLASNMISHIGLGQIIDDLCKNQTLKSLDLGVLDGSIRKNALGFEGAKHIAQLLLSNKKIETLKLQDNVITTAGGEFIGQALKTNQSIKHLKIAENDLKIAGIETILINGQNLESLDLSKNNIRPTIKFQEYLMNNRTLKRLNLEFNDLGPKGVEYLANGIIQQQSGLISLNLRGNQIRDEGLQVLSAAIYESESLQELDISLNDITPDGIRYLADVLPNSQIKILNLSKNLLGDESMIMLCNNRIMEKLDVSSSRVADQGFMTFITFIGESTNFTHLKANDNYISEKVEKLILEIIEKNQAIIDLQVTGNRLSLCCLNRIQKILHRNQKILEEKEPSKIRTEIYRLKYEQKKIQIAKDKLSQQEKEILQIEDKKSQVIVEMERIKQQEQSKRAGLQERITDLLNQIEKKKKIIEDKQADFERAKQLKQQELDTQKNDYQVVYQKRKELEQEYERLQKELDTQEQKFKDEQQKLEDAIAEKKAKGEEIEKQTAQLREELMKLQKQQFEQNNQAEKEQQIQQQQQVINEKEEKAENEKQPDQQDQNAEKLKPKKSTKKGKKKK</sequence>
<accession>A0A8S1JXT3</accession>
<feature type="region of interest" description="Disordered" evidence="1">
    <location>
        <begin position="651"/>
        <end position="707"/>
    </location>
</feature>
<evidence type="ECO:0000256" key="1">
    <source>
        <dbReference type="SAM" id="MobiDB-lite"/>
    </source>
</evidence>
<organism evidence="2 3">
    <name type="scientific">Paramecium primaurelia</name>
    <dbReference type="NCBI Taxonomy" id="5886"/>
    <lineage>
        <taxon>Eukaryota</taxon>
        <taxon>Sar</taxon>
        <taxon>Alveolata</taxon>
        <taxon>Ciliophora</taxon>
        <taxon>Intramacronucleata</taxon>
        <taxon>Oligohymenophorea</taxon>
        <taxon>Peniculida</taxon>
        <taxon>Parameciidae</taxon>
        <taxon>Paramecium</taxon>
    </lineage>
</organism>
<evidence type="ECO:0008006" key="4">
    <source>
        <dbReference type="Google" id="ProtNLM"/>
    </source>
</evidence>
<dbReference type="EMBL" id="CAJJDM010000001">
    <property type="protein sequence ID" value="CAD8043008.1"/>
    <property type="molecule type" value="Genomic_DNA"/>
</dbReference>
<name>A0A8S1JXT3_PARPR</name>
<evidence type="ECO:0000313" key="3">
    <source>
        <dbReference type="Proteomes" id="UP000688137"/>
    </source>
</evidence>
<dbReference type="SMART" id="SM00368">
    <property type="entry name" value="LRR_RI"/>
    <property type="match status" value="6"/>
</dbReference>
<dbReference type="AlphaFoldDB" id="A0A8S1JXT3"/>
<dbReference type="Pfam" id="PF13516">
    <property type="entry name" value="LRR_6"/>
    <property type="match status" value="5"/>
</dbReference>